<feature type="compositionally biased region" description="Low complexity" evidence="1">
    <location>
        <begin position="1"/>
        <end position="25"/>
    </location>
</feature>
<feature type="compositionally biased region" description="Basic and acidic residues" evidence="1">
    <location>
        <begin position="939"/>
        <end position="951"/>
    </location>
</feature>
<evidence type="ECO:0000256" key="2">
    <source>
        <dbReference type="SAM" id="Phobius"/>
    </source>
</evidence>
<protein>
    <submittedName>
        <fullName evidence="3">Uncharacterized protein</fullName>
    </submittedName>
</protein>
<dbReference type="Proteomes" id="UP001190700">
    <property type="component" value="Unassembled WGS sequence"/>
</dbReference>
<feature type="transmembrane region" description="Helical" evidence="2">
    <location>
        <begin position="1438"/>
        <end position="1458"/>
    </location>
</feature>
<accession>A0AAE0L2M4</accession>
<feature type="compositionally biased region" description="Basic residues" evidence="1">
    <location>
        <begin position="872"/>
        <end position="883"/>
    </location>
</feature>
<feature type="transmembrane region" description="Helical" evidence="2">
    <location>
        <begin position="1250"/>
        <end position="1272"/>
    </location>
</feature>
<dbReference type="InterPro" id="IPR051412">
    <property type="entry name" value="Formin_Homology_Diaphanous_sf"/>
</dbReference>
<feature type="compositionally biased region" description="Low complexity" evidence="1">
    <location>
        <begin position="797"/>
        <end position="808"/>
    </location>
</feature>
<dbReference type="GO" id="GO:0005884">
    <property type="term" value="C:actin filament"/>
    <property type="evidence" value="ECO:0007669"/>
    <property type="project" value="TreeGrafter"/>
</dbReference>
<sequence length="1497" mass="163409">MPGTTTSSPSTPSSSSALSSAASTTPPAPPPPPPSPEPPSPSPELLYEEFENRTVYFSALLYDTGSSRTTCTTVGATAEELKRDLLQVDQAAFLCARPWEGTEMYYASVEELAEADLCGFTLGVEVIACDVYSTGNGGTMPSDLHFGGALILFRLPFWLRRSLFCRSAAPSISTSLTAAPSTPSASSASTSCTPPPCPPSPPPELLYEEFENHTVYFSALLYYTGSSRTTCTTAGATAEVLKRDLLQVDQAAFLCARPWEGTEMYYASVEELAEADLCGFTLGVQVITCDVYSTGNVTTLQADVTVLSGPPPPPPHLPPPPPALHHFPRPPHPPLPPLPRHICHRCHSPLPPEQVIQSYVLLDFALGLAALSLLQTARCGARRYLQRRRVLAMLFDPLFGRTSGTSTKVVRGAGSGAPKLYTWCLENVGLESRQGMHLPGNLDAWHARVEALRRRLQVDGASPLVGEAPPSEGSASARSMEIIVTTSPQPVLESIDAADRLGSRKHSMEGAQPPEVLHSPSGASEAEVHVDLPADTSAADPSRRRRSQRSRRSWSNERVQGNPDMAEATVAAAPTRTPHEASPHACGRAQRSSPSPFAPEDSPDQPSAPLYDAPSSTSAPTRTKGAAPSPPLRAPAPPRSPVKEDAQISKAMPEADPPKLEGGGDAGILRPPQAALVRNDAGASARVARPPPAWQSQGRRPLTPISMQRRRLKQQMHALHDLTCQEMPFPEQGLPQPPWSTQAVAEAEAVAEERAWEAGRKARRNPRAQRLPSLQHGGYCPPWSSEALGDEPWGTPGRRSAAASGASANLAEDAGRVWRVTQRLSPRQRSRVHVAALRAGCAWRSEVLRRGLAGRRDLEWGAPASGDGAPPRRLRAARMARRGGPRDLDTAMGRRARPAADGGGAAESRWGAALLGLSGLPAAALSQFAPFLQSTAERQCEGRSGASREYKWGAPRRRSLSPPQAQGKKSLARGEQLPFARVLGTALVLAVLDRHHLVAPEFMQQQLRHASGYQWDLSWPWTPWTFDLLLAIAVELVAWPSWDPASQSVWNLLYLQEDGGKLSPSPQLAHAIYGQMAFAMQSFPSLHESFRALLANLSNEATAKLMNKVAFQLDKKCRKPDASLQLAWACACAMSKASLARCTCFETPFNDFSGFHLQRRQLMRHARSFAAANDSKAPTTDSSLDVATEITGQYHLLNKLLHQITQSESEASSATARFQKVLLAVWARHPWGVVQQADWTTRPYSAAQMLFSLTASWILMLGASAALHYYLFRGGWRPRLWSAALGALGLSVIPLLTRDPWRAAASPAKRAERSRPTEEWGRSRRWDMLLVDAVDRCAELAWTAHDRARFWWRTEWQQRDAWAVFQELEAKQTLQELRSPGVPVTRAERRLWRPGEMLLKWDWAFLCWNFAMMFLGFGLLMSYGVRIQNNSGGAAGEIWTMLTWAMALLMDGVVSPLCNMSVIFARHLILCGHTEHLDIPSQKSHQRLTTTIGIKAS</sequence>
<evidence type="ECO:0000313" key="3">
    <source>
        <dbReference type="EMBL" id="KAK3269778.1"/>
    </source>
</evidence>
<dbReference type="GO" id="GO:0030041">
    <property type="term" value="P:actin filament polymerization"/>
    <property type="evidence" value="ECO:0007669"/>
    <property type="project" value="TreeGrafter"/>
</dbReference>
<dbReference type="PANTHER" id="PTHR45691">
    <property type="entry name" value="PROTEIN DIAPHANOUS"/>
    <property type="match status" value="1"/>
</dbReference>
<feature type="compositionally biased region" description="Low complexity" evidence="1">
    <location>
        <begin position="174"/>
        <end position="192"/>
    </location>
</feature>
<proteinExistence type="predicted"/>
<feature type="region of interest" description="Disordered" evidence="1">
    <location>
        <begin position="1"/>
        <end position="44"/>
    </location>
</feature>
<keyword evidence="2" id="KW-1133">Transmembrane helix</keyword>
<dbReference type="PANTHER" id="PTHR45691:SF6">
    <property type="entry name" value="PROTEIN DIAPHANOUS"/>
    <property type="match status" value="1"/>
</dbReference>
<keyword evidence="2" id="KW-0472">Membrane</keyword>
<feature type="transmembrane region" description="Helical" evidence="2">
    <location>
        <begin position="1403"/>
        <end position="1426"/>
    </location>
</feature>
<keyword evidence="4" id="KW-1185">Reference proteome</keyword>
<reference evidence="3 4" key="1">
    <citation type="journal article" date="2015" name="Genome Biol. Evol.">
        <title>Comparative Genomics of a Bacterivorous Green Alga Reveals Evolutionary Causalities and Consequences of Phago-Mixotrophic Mode of Nutrition.</title>
        <authorList>
            <person name="Burns J.A."/>
            <person name="Paasch A."/>
            <person name="Narechania A."/>
            <person name="Kim E."/>
        </authorList>
    </citation>
    <scope>NUCLEOTIDE SEQUENCE [LARGE SCALE GENOMIC DNA]</scope>
    <source>
        <strain evidence="3 4">PLY_AMNH</strain>
    </source>
</reference>
<feature type="region of interest" description="Disordered" evidence="1">
    <location>
        <begin position="503"/>
        <end position="703"/>
    </location>
</feature>
<keyword evidence="2" id="KW-0812">Transmembrane</keyword>
<evidence type="ECO:0000256" key="1">
    <source>
        <dbReference type="SAM" id="MobiDB-lite"/>
    </source>
</evidence>
<gene>
    <name evidence="3" type="ORF">CYMTET_21793</name>
</gene>
<organism evidence="3 4">
    <name type="scientific">Cymbomonas tetramitiformis</name>
    <dbReference type="NCBI Taxonomy" id="36881"/>
    <lineage>
        <taxon>Eukaryota</taxon>
        <taxon>Viridiplantae</taxon>
        <taxon>Chlorophyta</taxon>
        <taxon>Pyramimonadophyceae</taxon>
        <taxon>Pyramimonadales</taxon>
        <taxon>Pyramimonadaceae</taxon>
        <taxon>Cymbomonas</taxon>
    </lineage>
</organism>
<feature type="compositionally biased region" description="Pro residues" evidence="1">
    <location>
        <begin position="628"/>
        <end position="640"/>
    </location>
</feature>
<feature type="compositionally biased region" description="Pro residues" evidence="1">
    <location>
        <begin position="193"/>
        <end position="204"/>
    </location>
</feature>
<feature type="region of interest" description="Disordered" evidence="1">
    <location>
        <begin position="939"/>
        <end position="972"/>
    </location>
</feature>
<feature type="compositionally biased region" description="Pro residues" evidence="1">
    <location>
        <begin position="26"/>
        <end position="42"/>
    </location>
</feature>
<dbReference type="EMBL" id="LGRX02010747">
    <property type="protein sequence ID" value="KAK3269778.1"/>
    <property type="molecule type" value="Genomic_DNA"/>
</dbReference>
<feature type="region of interest" description="Disordered" evidence="1">
    <location>
        <begin position="858"/>
        <end position="905"/>
    </location>
</feature>
<name>A0AAE0L2M4_9CHLO</name>
<feature type="compositionally biased region" description="Basic residues" evidence="1">
    <location>
        <begin position="543"/>
        <end position="552"/>
    </location>
</feature>
<evidence type="ECO:0000313" key="4">
    <source>
        <dbReference type="Proteomes" id="UP001190700"/>
    </source>
</evidence>
<comment type="caution">
    <text evidence="3">The sequence shown here is derived from an EMBL/GenBank/DDBJ whole genome shotgun (WGS) entry which is preliminary data.</text>
</comment>
<feature type="region of interest" description="Disordered" evidence="1">
    <location>
        <begin position="783"/>
        <end position="811"/>
    </location>
</feature>
<feature type="region of interest" description="Disordered" evidence="1">
    <location>
        <begin position="174"/>
        <end position="204"/>
    </location>
</feature>